<dbReference type="InterPro" id="IPR036396">
    <property type="entry name" value="Cyt_P450_sf"/>
</dbReference>
<protein>
    <submittedName>
        <fullName evidence="8">Uncharacterized protein</fullName>
    </submittedName>
</protein>
<dbReference type="STRING" id="55188.A0A2H5QVU3"/>
<comment type="caution">
    <text evidence="8">The sequence shown here is derived from an EMBL/GenBank/DDBJ whole genome shotgun (WGS) entry which is preliminary data.</text>
</comment>
<evidence type="ECO:0000256" key="2">
    <source>
        <dbReference type="ARBA" id="ARBA00010617"/>
    </source>
</evidence>
<evidence type="ECO:0000256" key="6">
    <source>
        <dbReference type="ARBA" id="ARBA00023004"/>
    </source>
</evidence>
<keyword evidence="9" id="KW-1185">Reference proteome</keyword>
<evidence type="ECO:0000256" key="5">
    <source>
        <dbReference type="ARBA" id="ARBA00023002"/>
    </source>
</evidence>
<gene>
    <name evidence="8" type="ORF">CUMW_266680</name>
</gene>
<evidence type="ECO:0000313" key="9">
    <source>
        <dbReference type="Proteomes" id="UP000236630"/>
    </source>
</evidence>
<evidence type="ECO:0000256" key="4">
    <source>
        <dbReference type="ARBA" id="ARBA00022723"/>
    </source>
</evidence>
<organism evidence="8 9">
    <name type="scientific">Citrus unshiu</name>
    <name type="common">Satsuma mandarin</name>
    <name type="synonym">Citrus nobilis var. unshiu</name>
    <dbReference type="NCBI Taxonomy" id="55188"/>
    <lineage>
        <taxon>Eukaryota</taxon>
        <taxon>Viridiplantae</taxon>
        <taxon>Streptophyta</taxon>
        <taxon>Embryophyta</taxon>
        <taxon>Tracheophyta</taxon>
        <taxon>Spermatophyta</taxon>
        <taxon>Magnoliopsida</taxon>
        <taxon>eudicotyledons</taxon>
        <taxon>Gunneridae</taxon>
        <taxon>Pentapetalae</taxon>
        <taxon>rosids</taxon>
        <taxon>malvids</taxon>
        <taxon>Sapindales</taxon>
        <taxon>Rutaceae</taxon>
        <taxon>Aurantioideae</taxon>
        <taxon>Citrus</taxon>
    </lineage>
</organism>
<sequence>MGRMEEIWGDDCLEFRLERWISEKLRGNCLGKDKALIQMKMVARTVIGNYHVKLAKGHPVSPCNSIILNMKYGLKVQISKRSLL</sequence>
<dbReference type="GO" id="GO:0016705">
    <property type="term" value="F:oxidoreductase activity, acting on paired donors, with incorporation or reduction of molecular oxygen"/>
    <property type="evidence" value="ECO:0007669"/>
    <property type="project" value="InterPro"/>
</dbReference>
<dbReference type="EMBL" id="BDQV01000969">
    <property type="protein sequence ID" value="GAY68758.1"/>
    <property type="molecule type" value="Genomic_DNA"/>
</dbReference>
<dbReference type="PANTHER" id="PTHR24296">
    <property type="entry name" value="CYTOCHROME P450"/>
    <property type="match status" value="1"/>
</dbReference>
<keyword evidence="6" id="KW-0408">Iron</keyword>
<dbReference type="GO" id="GO:0005506">
    <property type="term" value="F:iron ion binding"/>
    <property type="evidence" value="ECO:0007669"/>
    <property type="project" value="InterPro"/>
</dbReference>
<dbReference type="GO" id="GO:0004497">
    <property type="term" value="F:monooxygenase activity"/>
    <property type="evidence" value="ECO:0007669"/>
    <property type="project" value="UniProtKB-KW"/>
</dbReference>
<keyword evidence="4" id="KW-0479">Metal-binding</keyword>
<keyword evidence="7" id="KW-0503">Monooxygenase</keyword>
<evidence type="ECO:0000256" key="1">
    <source>
        <dbReference type="ARBA" id="ARBA00001971"/>
    </source>
</evidence>
<dbReference type="GO" id="GO:0020037">
    <property type="term" value="F:heme binding"/>
    <property type="evidence" value="ECO:0007669"/>
    <property type="project" value="InterPro"/>
</dbReference>
<accession>A0A2H5QVU3</accession>
<comment type="similarity">
    <text evidence="2">Belongs to the cytochrome P450 family.</text>
</comment>
<keyword evidence="3" id="KW-0349">Heme</keyword>
<evidence type="ECO:0000256" key="7">
    <source>
        <dbReference type="ARBA" id="ARBA00023033"/>
    </source>
</evidence>
<keyword evidence="5" id="KW-0560">Oxidoreductase</keyword>
<evidence type="ECO:0000313" key="8">
    <source>
        <dbReference type="EMBL" id="GAY68758.1"/>
    </source>
</evidence>
<dbReference type="Proteomes" id="UP000236630">
    <property type="component" value="Unassembled WGS sequence"/>
</dbReference>
<dbReference type="Gene3D" id="1.10.630.10">
    <property type="entry name" value="Cytochrome P450"/>
    <property type="match status" value="1"/>
</dbReference>
<name>A0A2H5QVU3_CITUN</name>
<evidence type="ECO:0000256" key="3">
    <source>
        <dbReference type="ARBA" id="ARBA00022617"/>
    </source>
</evidence>
<dbReference type="AlphaFoldDB" id="A0A2H5QVU3"/>
<reference evidence="8 9" key="1">
    <citation type="journal article" date="2017" name="Front. Genet.">
        <title>Draft sequencing of the heterozygous diploid genome of Satsuma (Citrus unshiu Marc.) using a hybrid assembly approach.</title>
        <authorList>
            <person name="Shimizu T."/>
            <person name="Tanizawa Y."/>
            <person name="Mochizuki T."/>
            <person name="Nagasaki H."/>
            <person name="Yoshioka T."/>
            <person name="Toyoda A."/>
            <person name="Fujiyama A."/>
            <person name="Kaminuma E."/>
            <person name="Nakamura Y."/>
        </authorList>
    </citation>
    <scope>NUCLEOTIDE SEQUENCE [LARGE SCALE GENOMIC DNA]</scope>
    <source>
        <strain evidence="9">cv. Miyagawa wase</strain>
    </source>
</reference>
<dbReference type="SUPFAM" id="SSF48264">
    <property type="entry name" value="Cytochrome P450"/>
    <property type="match status" value="1"/>
</dbReference>
<proteinExistence type="inferred from homology"/>
<comment type="cofactor">
    <cofactor evidence="1">
        <name>heme</name>
        <dbReference type="ChEBI" id="CHEBI:30413"/>
    </cofactor>
</comment>